<evidence type="ECO:0000313" key="3">
    <source>
        <dbReference type="Proteomes" id="UP001159428"/>
    </source>
</evidence>
<accession>A0AAU9X608</accession>
<evidence type="ECO:0000313" key="2">
    <source>
        <dbReference type="EMBL" id="CAH3138407.1"/>
    </source>
</evidence>
<comment type="caution">
    <text evidence="2">The sequence shown here is derived from an EMBL/GenBank/DDBJ whole genome shotgun (WGS) entry which is preliminary data.</text>
</comment>
<dbReference type="PROSITE" id="PS50017">
    <property type="entry name" value="DEATH_DOMAIN"/>
    <property type="match status" value="1"/>
</dbReference>
<reference evidence="2 3" key="1">
    <citation type="submission" date="2022-05" db="EMBL/GenBank/DDBJ databases">
        <authorList>
            <consortium name="Genoscope - CEA"/>
            <person name="William W."/>
        </authorList>
    </citation>
    <scope>NUCLEOTIDE SEQUENCE [LARGE SCALE GENOMIC DNA]</scope>
</reference>
<dbReference type="EMBL" id="CALNXJ010000032">
    <property type="protein sequence ID" value="CAH3138407.1"/>
    <property type="molecule type" value="Genomic_DNA"/>
</dbReference>
<dbReference type="InterPro" id="IPR011029">
    <property type="entry name" value="DEATH-like_dom_sf"/>
</dbReference>
<gene>
    <name evidence="2" type="ORF">PMEA_00018436</name>
</gene>
<sequence>MASQCDNTISIGSLFSAFEKSKPEAVEKIAIKLDMEISRVVKNWRHFAKELNVGPDVIESLKWYGTFSPTTNVFDNLEFTKPDLTIGMLKEVFTNIGRNDLKQLLDRVFKLEDDGKKVITALNKVLLSDIALGLDRFGGPTANWEDFAMHEMIGVAKNRGDLQQFGSPLLENPTARIFQHLESKGRHLTLGELYDVLISDSVKRVRTAKRLIDPNVVESSWRSRLVKKVIVPESSLFRKISCDLNRRVPGTGDWKTMAWKLGIPYEDYIGYETREGKPSPTREVLDKVVTVRPMITISDIVQALEKIERRDVIEIFKEVLGMEDLTGAMRDLTVAMPD</sequence>
<dbReference type="Proteomes" id="UP001159428">
    <property type="component" value="Unassembled WGS sequence"/>
</dbReference>
<proteinExistence type="predicted"/>
<dbReference type="Gene3D" id="1.10.533.10">
    <property type="entry name" value="Death Domain, Fas"/>
    <property type="match status" value="2"/>
</dbReference>
<dbReference type="AlphaFoldDB" id="A0AAU9X608"/>
<dbReference type="SUPFAM" id="SSF47986">
    <property type="entry name" value="DEATH domain"/>
    <property type="match status" value="2"/>
</dbReference>
<dbReference type="InterPro" id="IPR000488">
    <property type="entry name" value="Death_dom"/>
</dbReference>
<dbReference type="Pfam" id="PF00531">
    <property type="entry name" value="Death"/>
    <property type="match status" value="1"/>
</dbReference>
<evidence type="ECO:0000259" key="1">
    <source>
        <dbReference type="PROSITE" id="PS50017"/>
    </source>
</evidence>
<organism evidence="2 3">
    <name type="scientific">Pocillopora meandrina</name>
    <dbReference type="NCBI Taxonomy" id="46732"/>
    <lineage>
        <taxon>Eukaryota</taxon>
        <taxon>Metazoa</taxon>
        <taxon>Cnidaria</taxon>
        <taxon>Anthozoa</taxon>
        <taxon>Hexacorallia</taxon>
        <taxon>Scleractinia</taxon>
        <taxon>Astrocoeniina</taxon>
        <taxon>Pocilloporidae</taxon>
        <taxon>Pocillopora</taxon>
    </lineage>
</organism>
<protein>
    <recommendedName>
        <fullName evidence="1">Death domain-containing protein</fullName>
    </recommendedName>
</protein>
<feature type="domain" description="Death" evidence="1">
    <location>
        <begin position="253"/>
        <end position="320"/>
    </location>
</feature>
<name>A0AAU9X608_9CNID</name>
<keyword evidence="3" id="KW-1185">Reference proteome</keyword>
<dbReference type="GO" id="GO:0007165">
    <property type="term" value="P:signal transduction"/>
    <property type="evidence" value="ECO:0007669"/>
    <property type="project" value="InterPro"/>
</dbReference>